<comment type="caution">
    <text evidence="2">The sequence shown here is derived from an EMBL/GenBank/DDBJ whole genome shotgun (WGS) entry which is preliminary data.</text>
</comment>
<organism evidence="2 3">
    <name type="scientific">Leifsonia naganoensis</name>
    <dbReference type="NCBI Taxonomy" id="150025"/>
    <lineage>
        <taxon>Bacteria</taxon>
        <taxon>Bacillati</taxon>
        <taxon>Actinomycetota</taxon>
        <taxon>Actinomycetes</taxon>
        <taxon>Micrococcales</taxon>
        <taxon>Microbacteriaceae</taxon>
        <taxon>Leifsonia</taxon>
    </lineage>
</organism>
<keyword evidence="1" id="KW-0472">Membrane</keyword>
<keyword evidence="1" id="KW-1133">Transmembrane helix</keyword>
<evidence type="ECO:0000256" key="1">
    <source>
        <dbReference type="SAM" id="Phobius"/>
    </source>
</evidence>
<feature type="transmembrane region" description="Helical" evidence="1">
    <location>
        <begin position="81"/>
        <end position="99"/>
    </location>
</feature>
<proteinExistence type="predicted"/>
<keyword evidence="1" id="KW-0812">Transmembrane</keyword>
<evidence type="ECO:0000313" key="2">
    <source>
        <dbReference type="EMBL" id="NYK10662.1"/>
    </source>
</evidence>
<sequence length="340" mass="35804">MPTRTIPEPPRPVTRPAWRRALRQPLVWAAVGAVVAIPCFIAGIGVEFVPFLVTLATGWLVGVSITRAARRMRPIGRSLAVQAVVAVVPSLALIAVVASGGDLLSGMPAPFGDLLAFCWLAAVPALAWTWLDLIGRVGATIGPRASRPSRAAASLADWDHDDGRWTLRFRAVPARMRTLVWAIVGTVVPLGILTAVVLIVLDPLVLALGARFAIVFVGVLLALPACGVLYRSFRSRTVDCVLEVDGRALRVDAGERSVTVALASIQRLRWRTDSEYARVVVATRDGVQLSLLAGMASTAPDAPGGLAPLPGPVIAAVRAAGLTAAVSRTRPGTITLTREG</sequence>
<keyword evidence="3" id="KW-1185">Reference proteome</keyword>
<feature type="transmembrane region" description="Helical" evidence="1">
    <location>
        <begin position="25"/>
        <end position="45"/>
    </location>
</feature>
<name>A0A853DNC4_9MICO</name>
<dbReference type="Proteomes" id="UP000521075">
    <property type="component" value="Unassembled WGS sequence"/>
</dbReference>
<gene>
    <name evidence="2" type="ORF">HNR14_002543</name>
</gene>
<feature type="transmembrane region" description="Helical" evidence="1">
    <location>
        <begin position="178"/>
        <end position="201"/>
    </location>
</feature>
<dbReference type="AlphaFoldDB" id="A0A853DNC4"/>
<protein>
    <submittedName>
        <fullName evidence="2">Uncharacterized protein</fullName>
    </submittedName>
</protein>
<dbReference type="RefSeq" id="WP_179701361.1">
    <property type="nucleotide sequence ID" value="NZ_BAAAHA010000005.1"/>
</dbReference>
<reference evidence="2 3" key="1">
    <citation type="submission" date="2020-07" db="EMBL/GenBank/DDBJ databases">
        <title>Sequencing the genomes of 1000 actinobacteria strains.</title>
        <authorList>
            <person name="Klenk H.-P."/>
        </authorList>
    </citation>
    <scope>NUCLEOTIDE SEQUENCE [LARGE SCALE GENOMIC DNA]</scope>
    <source>
        <strain evidence="2 3">DSM 15166</strain>
    </source>
</reference>
<feature type="transmembrane region" description="Helical" evidence="1">
    <location>
        <begin position="111"/>
        <end position="131"/>
    </location>
</feature>
<accession>A0A853DNC4</accession>
<evidence type="ECO:0000313" key="3">
    <source>
        <dbReference type="Proteomes" id="UP000521075"/>
    </source>
</evidence>
<dbReference type="EMBL" id="JACCHJ010000001">
    <property type="protein sequence ID" value="NYK10662.1"/>
    <property type="molecule type" value="Genomic_DNA"/>
</dbReference>
<feature type="transmembrane region" description="Helical" evidence="1">
    <location>
        <begin position="51"/>
        <end position="69"/>
    </location>
</feature>
<feature type="transmembrane region" description="Helical" evidence="1">
    <location>
        <begin position="207"/>
        <end position="230"/>
    </location>
</feature>